<keyword evidence="2" id="KW-1185">Reference proteome</keyword>
<name>A0ACC0C2Z4_CATRO</name>
<protein>
    <submittedName>
        <fullName evidence="1">Uncharacterized protein</fullName>
    </submittedName>
</protein>
<proteinExistence type="predicted"/>
<dbReference type="Proteomes" id="UP001060085">
    <property type="component" value="Linkage Group LG02"/>
</dbReference>
<reference evidence="2" key="1">
    <citation type="journal article" date="2023" name="Nat. Plants">
        <title>Single-cell RNA sequencing provides a high-resolution roadmap for understanding the multicellular compartmentation of specialized metabolism.</title>
        <authorList>
            <person name="Sun S."/>
            <person name="Shen X."/>
            <person name="Li Y."/>
            <person name="Li Y."/>
            <person name="Wang S."/>
            <person name="Li R."/>
            <person name="Zhang H."/>
            <person name="Shen G."/>
            <person name="Guo B."/>
            <person name="Wei J."/>
            <person name="Xu J."/>
            <person name="St-Pierre B."/>
            <person name="Chen S."/>
            <person name="Sun C."/>
        </authorList>
    </citation>
    <scope>NUCLEOTIDE SEQUENCE [LARGE SCALE GENOMIC DNA]</scope>
</reference>
<evidence type="ECO:0000313" key="2">
    <source>
        <dbReference type="Proteomes" id="UP001060085"/>
    </source>
</evidence>
<gene>
    <name evidence="1" type="ORF">M9H77_10216</name>
</gene>
<sequence>MANDEKTEPTHISRSIEIHISSTKMQSLSSSNDFGSVENCTAAETVKGPIGSCSLKRKRPPKLEIPNVLREIVVEKELSSKECAPLEKEDSFCFSDSGVGVFSLKGKKKFMEDSHKIVSCSHSKKGFFGVYDGHGGSKAAEFVAENLHKNIFQMMKNSSENASKEEAIKAGYIKTDQDFLKQGFGSGACCVTALIEDNEIVVSNVGDCRAVLCRGGKADALTKDHRAGQEDERRRIEDKGGYVQYHRGAWRVHGILAVSRSIGDAHLKDWVPAEPDTKIISLSQDMEFLVLASDGLWDEVSDEEAAEIISRACHGEEKAQSLEPKPKENTDDEYSSITISPSPKLRRVLVVKSPSSSKSKRTTVQLHKLRSTKESRKTIEDNFGSENGSPPSKAPRISLTNQVKMKMKYSSDQENHCCFDRKPASCVLVAACKELVNLAVARGSLDDITVMIIDLKLFKK</sequence>
<dbReference type="EMBL" id="CM044702">
    <property type="protein sequence ID" value="KAI5679266.1"/>
    <property type="molecule type" value="Genomic_DNA"/>
</dbReference>
<comment type="caution">
    <text evidence="1">The sequence shown here is derived from an EMBL/GenBank/DDBJ whole genome shotgun (WGS) entry which is preliminary data.</text>
</comment>
<organism evidence="1 2">
    <name type="scientific">Catharanthus roseus</name>
    <name type="common">Madagascar periwinkle</name>
    <name type="synonym">Vinca rosea</name>
    <dbReference type="NCBI Taxonomy" id="4058"/>
    <lineage>
        <taxon>Eukaryota</taxon>
        <taxon>Viridiplantae</taxon>
        <taxon>Streptophyta</taxon>
        <taxon>Embryophyta</taxon>
        <taxon>Tracheophyta</taxon>
        <taxon>Spermatophyta</taxon>
        <taxon>Magnoliopsida</taxon>
        <taxon>eudicotyledons</taxon>
        <taxon>Gunneridae</taxon>
        <taxon>Pentapetalae</taxon>
        <taxon>asterids</taxon>
        <taxon>lamiids</taxon>
        <taxon>Gentianales</taxon>
        <taxon>Apocynaceae</taxon>
        <taxon>Rauvolfioideae</taxon>
        <taxon>Vinceae</taxon>
        <taxon>Catharanthinae</taxon>
        <taxon>Catharanthus</taxon>
    </lineage>
</organism>
<accession>A0ACC0C2Z4</accession>
<evidence type="ECO:0000313" key="1">
    <source>
        <dbReference type="EMBL" id="KAI5679266.1"/>
    </source>
</evidence>